<reference evidence="1" key="1">
    <citation type="journal article" date="2021" name="Microb. Physiol.">
        <title>Proteogenomic Insights into the Physiology of Marine, Sulfate-Reducing, Filamentous Desulfonema limicola and Desulfonema magnum.</title>
        <authorList>
            <person name="Schnaars V."/>
            <person name="Wohlbrand L."/>
            <person name="Scheve S."/>
            <person name="Hinrichs C."/>
            <person name="Reinhardt R."/>
            <person name="Rabus R."/>
        </authorList>
    </citation>
    <scope>NUCLEOTIDE SEQUENCE</scope>
    <source>
        <strain evidence="1">4be13</strain>
    </source>
</reference>
<keyword evidence="2" id="KW-1185">Reference proteome</keyword>
<proteinExistence type="predicted"/>
<name>A0A975BTR7_9BACT</name>
<organism evidence="1 2">
    <name type="scientific">Desulfonema magnum</name>
    <dbReference type="NCBI Taxonomy" id="45655"/>
    <lineage>
        <taxon>Bacteria</taxon>
        <taxon>Pseudomonadati</taxon>
        <taxon>Thermodesulfobacteriota</taxon>
        <taxon>Desulfobacteria</taxon>
        <taxon>Desulfobacterales</taxon>
        <taxon>Desulfococcaceae</taxon>
        <taxon>Desulfonema</taxon>
    </lineage>
</organism>
<protein>
    <submittedName>
        <fullName evidence="1">Uncharacterized protein</fullName>
    </submittedName>
</protein>
<evidence type="ECO:0000313" key="1">
    <source>
        <dbReference type="EMBL" id="QTA91382.1"/>
    </source>
</evidence>
<gene>
    <name evidence="1" type="ORF">dnm_074470</name>
</gene>
<dbReference type="EMBL" id="CP061800">
    <property type="protein sequence ID" value="QTA91382.1"/>
    <property type="molecule type" value="Genomic_DNA"/>
</dbReference>
<evidence type="ECO:0000313" key="2">
    <source>
        <dbReference type="Proteomes" id="UP000663722"/>
    </source>
</evidence>
<dbReference type="KEGG" id="dmm:dnm_074470"/>
<accession>A0A975BTR7</accession>
<dbReference type="Proteomes" id="UP000663722">
    <property type="component" value="Chromosome"/>
</dbReference>
<dbReference type="AlphaFoldDB" id="A0A975BTR7"/>
<sequence length="38" mass="4509">MPDTEERTYHLLNQYPVFPGRFHASGIRHPAMDAYSRF</sequence>